<dbReference type="EC" id="2.3.2.27" evidence="4"/>
<dbReference type="AlphaFoldDB" id="A0A0D6QRH1"/>
<comment type="catalytic activity">
    <reaction evidence="1">
        <text>S-ubiquitinyl-[E2 ubiquitin-conjugating enzyme]-L-cysteine + [acceptor protein]-L-lysine = [E2 ubiquitin-conjugating enzyme]-L-cysteine + N(6)-ubiquitinyl-[acceptor protein]-L-lysine.</text>
        <dbReference type="EC" id="2.3.2.27"/>
    </reaction>
</comment>
<feature type="transmembrane region" description="Helical" evidence="15">
    <location>
        <begin position="94"/>
        <end position="118"/>
    </location>
</feature>
<feature type="compositionally biased region" description="Basic and acidic residues" evidence="14">
    <location>
        <begin position="230"/>
        <end position="243"/>
    </location>
</feature>
<keyword evidence="5" id="KW-0808">Transferase</keyword>
<evidence type="ECO:0000256" key="8">
    <source>
        <dbReference type="ARBA" id="ARBA00022771"/>
    </source>
</evidence>
<keyword evidence="12 15" id="KW-0472">Membrane</keyword>
<feature type="compositionally biased region" description="Basic and acidic residues" evidence="14">
    <location>
        <begin position="267"/>
        <end position="278"/>
    </location>
</feature>
<dbReference type="GO" id="GO:0016567">
    <property type="term" value="P:protein ubiquitination"/>
    <property type="evidence" value="ECO:0007669"/>
    <property type="project" value="UniProtKB-UniPathway"/>
</dbReference>
<evidence type="ECO:0000256" key="3">
    <source>
        <dbReference type="ARBA" id="ARBA00004906"/>
    </source>
</evidence>
<evidence type="ECO:0000256" key="9">
    <source>
        <dbReference type="ARBA" id="ARBA00022786"/>
    </source>
</evidence>
<dbReference type="PANTHER" id="PTHR46913:SF1">
    <property type="entry name" value="RING-H2 FINGER PROTEIN ATL16"/>
    <property type="match status" value="1"/>
</dbReference>
<keyword evidence="7" id="KW-0479">Metal-binding</keyword>
<comment type="pathway">
    <text evidence="3">Protein modification; protein ubiquitination.</text>
</comment>
<evidence type="ECO:0000256" key="15">
    <source>
        <dbReference type="SAM" id="Phobius"/>
    </source>
</evidence>
<dbReference type="InterPro" id="IPR013083">
    <property type="entry name" value="Znf_RING/FYVE/PHD"/>
</dbReference>
<accession>A0A0D6QRH1</accession>
<protein>
    <recommendedName>
        <fullName evidence="4">RING-type E3 ubiquitin transferase</fullName>
        <ecNumber evidence="4">2.3.2.27</ecNumber>
    </recommendedName>
</protein>
<keyword evidence="11 15" id="KW-1133">Transmembrane helix</keyword>
<dbReference type="CDD" id="cd16461">
    <property type="entry name" value="RING-H2_EL5-like"/>
    <property type="match status" value="1"/>
</dbReference>
<dbReference type="Gene3D" id="3.30.40.10">
    <property type="entry name" value="Zinc/RING finger domain, C3HC4 (zinc finger)"/>
    <property type="match status" value="1"/>
</dbReference>
<evidence type="ECO:0000256" key="11">
    <source>
        <dbReference type="ARBA" id="ARBA00022989"/>
    </source>
</evidence>
<evidence type="ECO:0000256" key="5">
    <source>
        <dbReference type="ARBA" id="ARBA00022679"/>
    </source>
</evidence>
<dbReference type="InterPro" id="IPR001841">
    <property type="entry name" value="Znf_RING"/>
</dbReference>
<dbReference type="InterPro" id="IPR044600">
    <property type="entry name" value="ATL1/ATL16-like"/>
</dbReference>
<sequence length="311" mass="35029">MATVNMMLCFPHKNNDSQCPPGCVWFPSFVNDTAVQCSPDCVRFTLPIKNTGILCPHQRGCFPLPDNDTVIPCPPSCDVTPIYEARKDNGWNGAMVVAAIATVFTVFIVTVIAYYVYFRLYSNRLRRRRGIRRTRQFSWRAAEYFQATSRDQGLCSAEVEALPVFVYKPENLEEGIRCAVCLCEFEEDEKGRMLPNCNHSFHLDCIDMWFYSHSTCPLCRATVQAPRPESGRREVEISIREAADVQPSDEAEEKEKTSISSSGQQGERTDGDESKDVEEGSGASTHIAITLDIAARDISESERKEKNCTHK</sequence>
<organism evidence="17">
    <name type="scientific">Araucaria cunninghamii</name>
    <name type="common">Hoop pine</name>
    <name type="synonym">Moreton Bay pine</name>
    <dbReference type="NCBI Taxonomy" id="56994"/>
    <lineage>
        <taxon>Eukaryota</taxon>
        <taxon>Viridiplantae</taxon>
        <taxon>Streptophyta</taxon>
        <taxon>Embryophyta</taxon>
        <taxon>Tracheophyta</taxon>
        <taxon>Spermatophyta</taxon>
        <taxon>Pinopsida</taxon>
        <taxon>Pinidae</taxon>
        <taxon>Conifers II</taxon>
        <taxon>Araucariales</taxon>
        <taxon>Araucariaceae</taxon>
        <taxon>Araucaria</taxon>
    </lineage>
</organism>
<comment type="subcellular location">
    <subcellularLocation>
        <location evidence="2">Membrane</location>
        <topology evidence="2">Single-pass membrane protein</topology>
    </subcellularLocation>
</comment>
<evidence type="ECO:0000256" key="13">
    <source>
        <dbReference type="PROSITE-ProRule" id="PRU00175"/>
    </source>
</evidence>
<evidence type="ECO:0000256" key="4">
    <source>
        <dbReference type="ARBA" id="ARBA00012483"/>
    </source>
</evidence>
<evidence type="ECO:0000256" key="12">
    <source>
        <dbReference type="ARBA" id="ARBA00023136"/>
    </source>
</evidence>
<dbReference type="PROSITE" id="PS50089">
    <property type="entry name" value="ZF_RING_2"/>
    <property type="match status" value="1"/>
</dbReference>
<name>A0A0D6QRH1_ARACU</name>
<dbReference type="GO" id="GO:0016020">
    <property type="term" value="C:membrane"/>
    <property type="evidence" value="ECO:0007669"/>
    <property type="project" value="UniProtKB-SubCell"/>
</dbReference>
<feature type="domain" description="RING-type" evidence="16">
    <location>
        <begin position="178"/>
        <end position="220"/>
    </location>
</feature>
<keyword evidence="9" id="KW-0833">Ubl conjugation pathway</keyword>
<keyword evidence="6 15" id="KW-0812">Transmembrane</keyword>
<evidence type="ECO:0000256" key="14">
    <source>
        <dbReference type="SAM" id="MobiDB-lite"/>
    </source>
</evidence>
<evidence type="ECO:0000256" key="7">
    <source>
        <dbReference type="ARBA" id="ARBA00022723"/>
    </source>
</evidence>
<feature type="region of interest" description="Disordered" evidence="14">
    <location>
        <begin position="230"/>
        <end position="311"/>
    </location>
</feature>
<keyword evidence="8 13" id="KW-0863">Zinc-finger</keyword>
<dbReference type="GO" id="GO:0008270">
    <property type="term" value="F:zinc ion binding"/>
    <property type="evidence" value="ECO:0007669"/>
    <property type="project" value="UniProtKB-KW"/>
</dbReference>
<evidence type="ECO:0000256" key="2">
    <source>
        <dbReference type="ARBA" id="ARBA00004167"/>
    </source>
</evidence>
<dbReference type="UniPathway" id="UPA00143"/>
<dbReference type="FunFam" id="3.30.40.10:FF:000187">
    <property type="entry name" value="E3 ubiquitin-protein ligase ATL6"/>
    <property type="match status" value="1"/>
</dbReference>
<dbReference type="PANTHER" id="PTHR46913">
    <property type="entry name" value="RING-H2 FINGER PROTEIN ATL16"/>
    <property type="match status" value="1"/>
</dbReference>
<dbReference type="GO" id="GO:0061630">
    <property type="term" value="F:ubiquitin protein ligase activity"/>
    <property type="evidence" value="ECO:0007669"/>
    <property type="project" value="UniProtKB-EC"/>
</dbReference>
<dbReference type="SUPFAM" id="SSF57850">
    <property type="entry name" value="RING/U-box"/>
    <property type="match status" value="1"/>
</dbReference>
<evidence type="ECO:0000256" key="1">
    <source>
        <dbReference type="ARBA" id="ARBA00000900"/>
    </source>
</evidence>
<feature type="compositionally biased region" description="Basic and acidic residues" evidence="14">
    <location>
        <begin position="294"/>
        <end position="311"/>
    </location>
</feature>
<dbReference type="EMBL" id="GCKF01045710">
    <property type="protein sequence ID" value="JAG93757.1"/>
    <property type="molecule type" value="Transcribed_RNA"/>
</dbReference>
<evidence type="ECO:0000256" key="10">
    <source>
        <dbReference type="ARBA" id="ARBA00022833"/>
    </source>
</evidence>
<evidence type="ECO:0000259" key="16">
    <source>
        <dbReference type="PROSITE" id="PS50089"/>
    </source>
</evidence>
<keyword evidence="10" id="KW-0862">Zinc</keyword>
<evidence type="ECO:0000313" key="17">
    <source>
        <dbReference type="EMBL" id="JAG93757.1"/>
    </source>
</evidence>
<dbReference type="SMART" id="SM00184">
    <property type="entry name" value="RING"/>
    <property type="match status" value="1"/>
</dbReference>
<dbReference type="Pfam" id="PF13639">
    <property type="entry name" value="zf-RING_2"/>
    <property type="match status" value="1"/>
</dbReference>
<proteinExistence type="predicted"/>
<evidence type="ECO:0000256" key="6">
    <source>
        <dbReference type="ARBA" id="ARBA00022692"/>
    </source>
</evidence>
<reference evidence="17" key="1">
    <citation type="submission" date="2015-03" db="EMBL/GenBank/DDBJ databases">
        <title>A transcriptome of Araucaria cunninghamii, an australian fine timber species.</title>
        <authorList>
            <person name="Jing Yi C.J.Y."/>
            <person name="Yin San L.Y.S."/>
            <person name="Abdul Karim S.S."/>
            <person name="Wan Azmi N.N."/>
            <person name="Hercus R.R."/>
            <person name="Croft L.L."/>
        </authorList>
    </citation>
    <scope>NUCLEOTIDE SEQUENCE</scope>
    <source>
        <strain evidence="17">MI0301</strain>
        <tissue evidence="17">Leaf</tissue>
    </source>
</reference>